<dbReference type="GO" id="GO:0030313">
    <property type="term" value="C:cell envelope"/>
    <property type="evidence" value="ECO:0007669"/>
    <property type="project" value="TreeGrafter"/>
</dbReference>
<dbReference type="PANTHER" id="PTHR30097">
    <property type="entry name" value="CATION EFFLUX SYSTEM PROTEIN CUSB"/>
    <property type="match status" value="1"/>
</dbReference>
<evidence type="ECO:0000256" key="4">
    <source>
        <dbReference type="SAM" id="Phobius"/>
    </source>
</evidence>
<dbReference type="GO" id="GO:0046872">
    <property type="term" value="F:metal ion binding"/>
    <property type="evidence" value="ECO:0007669"/>
    <property type="project" value="InterPro"/>
</dbReference>
<dbReference type="OrthoDB" id="9806939at2"/>
<evidence type="ECO:0000256" key="2">
    <source>
        <dbReference type="ARBA" id="ARBA00022448"/>
    </source>
</evidence>
<feature type="region of interest" description="Disordered" evidence="3">
    <location>
        <begin position="1"/>
        <end position="27"/>
    </location>
</feature>
<sequence length="965" mass="103134">MSGQVAKPEPSAGLGASAATPPSTPLRRGGAGRIAGALVTTFVVLAALGIGVGVGRYLLPTGAEGAGAVGVGSASPDAAGETVWACSMHPQIRQPNPGDCPICGMDLIPADEGGGGEAEALREVSISREARALLDLKVAPVERRYVTATVRMVGKVDYDETRLGYITAWVPGRLDRLFVDYTGVEVQEGDHMVSIYSPELYSAQAELIRARQAVEQRRSTTGALGAERLLESAREKLRLWGLTEGQIGQIESQDEPSENLTIYAPMSGIVIQKNVQEGMYVDTGTRIYTISDLSRLWVKLDAYESDLPWLRYGQEVEFTTEAYPGEVFTGTVAFIDPVLDAETRTVKVRVNVPNPSGRLKPDMFVRASVRAQVATAGRVMDPGLVGKWICRMHPGVVKDSAGDCDVCGMPLVRTESLGYVSAASAADESAEPLVVPVPAVLKTGTRAVVYVERPDADSPTYEGREIVLGPRAGDSYIVRAGLEEGERVVTQGNFKLDSALQIAAKPSMMNPDGGLEEVMEEALHAPPSVSRQLARLQEAAGAVRELGGSGDRAATREALRRFEDAVASVDASALQGRAAMAWKELSMRLRNDAVEGRWALSPGRETEAVDRLFADVGRLRSTFGLPDDPGTLLASAPLDVPPAFRDRLGPLWESYLAARDALVADDPEAARASAGAASAALAGIEADSLEGKARDLWDSARGDLDEALARMVDAEDLPALRSAFERWSTALRPVVASIGLAGPVGTVVAHSCSMALDDAGASWLQSGEEVRNPYMGQRMPRCTTGVEVVWDGPPPPAPVEAAPANIPDGFRRQLAGLWDAYLDLQGALASDDPDASRRAAGELGDVLASVDASTLEDDARDAWDRERENLRAAVDRMTEADGIEPLRAGFALMSEEMPVLFEAYRPEVGSPVYRMHCPMAFDGRGAAWLQATEEVRNPYFGSAMIRCATEVERIADARPEGSDRE</sequence>
<dbReference type="KEGG" id="tpla:ElP_26310"/>
<dbReference type="GO" id="GO:0060003">
    <property type="term" value="P:copper ion export"/>
    <property type="evidence" value="ECO:0007669"/>
    <property type="project" value="TreeGrafter"/>
</dbReference>
<dbReference type="AlphaFoldDB" id="A0A518H1M4"/>
<keyword evidence="4" id="KW-0812">Transmembrane</keyword>
<dbReference type="InterPro" id="IPR021782">
    <property type="entry name" value="DUF3347"/>
</dbReference>
<dbReference type="Pfam" id="PF25919">
    <property type="entry name" value="BSH_CusB"/>
    <property type="match status" value="1"/>
</dbReference>
<keyword evidence="4" id="KW-1133">Transmembrane helix</keyword>
<dbReference type="Pfam" id="PF11827">
    <property type="entry name" value="DUF3347"/>
    <property type="match status" value="2"/>
</dbReference>
<feature type="domain" description="DUF3347" evidence="5">
    <location>
        <begin position="653"/>
        <end position="739"/>
    </location>
</feature>
<dbReference type="PANTHER" id="PTHR30097:SF4">
    <property type="entry name" value="SLR6042 PROTEIN"/>
    <property type="match status" value="1"/>
</dbReference>
<dbReference type="InterPro" id="IPR058792">
    <property type="entry name" value="Beta-barrel_RND_2"/>
</dbReference>
<evidence type="ECO:0000259" key="7">
    <source>
        <dbReference type="Pfam" id="PF25919"/>
    </source>
</evidence>
<dbReference type="InterPro" id="IPR051909">
    <property type="entry name" value="MFP_Cation_Efflux"/>
</dbReference>
<keyword evidence="2" id="KW-0813">Transport</keyword>
<dbReference type="Pfam" id="PF19335">
    <property type="entry name" value="HMBD"/>
    <property type="match status" value="2"/>
</dbReference>
<dbReference type="GO" id="GO:0015679">
    <property type="term" value="P:plasma membrane copper ion transport"/>
    <property type="evidence" value="ECO:0007669"/>
    <property type="project" value="TreeGrafter"/>
</dbReference>
<evidence type="ECO:0000259" key="5">
    <source>
        <dbReference type="Pfam" id="PF11827"/>
    </source>
</evidence>
<comment type="similarity">
    <text evidence="1">Belongs to the membrane fusion protein (MFP) (TC 8.A.1) family.</text>
</comment>
<evidence type="ECO:0000256" key="1">
    <source>
        <dbReference type="ARBA" id="ARBA00009477"/>
    </source>
</evidence>
<name>A0A518H1M4_9BACT</name>
<proteinExistence type="inferred from homology"/>
<dbReference type="SUPFAM" id="SSF111369">
    <property type="entry name" value="HlyD-like secretion proteins"/>
    <property type="match status" value="1"/>
</dbReference>
<dbReference type="Gene3D" id="2.40.30.170">
    <property type="match status" value="1"/>
</dbReference>
<evidence type="ECO:0000259" key="6">
    <source>
        <dbReference type="Pfam" id="PF19335"/>
    </source>
</evidence>
<dbReference type="EMBL" id="CP036426">
    <property type="protein sequence ID" value="QDV34737.1"/>
    <property type="molecule type" value="Genomic_DNA"/>
</dbReference>
<evidence type="ECO:0000259" key="8">
    <source>
        <dbReference type="Pfam" id="PF25954"/>
    </source>
</evidence>
<feature type="domain" description="CusB-like beta-barrel" evidence="8">
    <location>
        <begin position="296"/>
        <end position="372"/>
    </location>
</feature>
<dbReference type="InterPro" id="IPR058790">
    <property type="entry name" value="BSH_CusB"/>
</dbReference>
<dbReference type="Pfam" id="PF25954">
    <property type="entry name" value="Beta-barrel_RND_2"/>
    <property type="match status" value="1"/>
</dbReference>
<accession>A0A518H1M4</accession>
<keyword evidence="4" id="KW-0472">Membrane</keyword>
<protein>
    <submittedName>
        <fullName evidence="9">Cation efflux system protein CusB</fullName>
    </submittedName>
</protein>
<feature type="domain" description="Heavy metal binding" evidence="6">
    <location>
        <begin position="387"/>
        <end position="412"/>
    </location>
</feature>
<reference evidence="9 10" key="1">
    <citation type="submission" date="2019-02" db="EMBL/GenBank/DDBJ databases">
        <title>Deep-cultivation of Planctomycetes and their phenomic and genomic characterization uncovers novel biology.</title>
        <authorList>
            <person name="Wiegand S."/>
            <person name="Jogler M."/>
            <person name="Boedeker C."/>
            <person name="Pinto D."/>
            <person name="Vollmers J."/>
            <person name="Rivas-Marin E."/>
            <person name="Kohn T."/>
            <person name="Peeters S.H."/>
            <person name="Heuer A."/>
            <person name="Rast P."/>
            <person name="Oberbeckmann S."/>
            <person name="Bunk B."/>
            <person name="Jeske O."/>
            <person name="Meyerdierks A."/>
            <person name="Storesund J.E."/>
            <person name="Kallscheuer N."/>
            <person name="Luecker S."/>
            <person name="Lage O.M."/>
            <person name="Pohl T."/>
            <person name="Merkel B.J."/>
            <person name="Hornburger P."/>
            <person name="Mueller R.-W."/>
            <person name="Bruemmer F."/>
            <person name="Labrenz M."/>
            <person name="Spormann A.M."/>
            <person name="Op den Camp H."/>
            <person name="Overmann J."/>
            <person name="Amann R."/>
            <person name="Jetten M.S.M."/>
            <person name="Mascher T."/>
            <person name="Medema M.H."/>
            <person name="Devos D.P."/>
            <person name="Kaster A.-K."/>
            <person name="Ovreas L."/>
            <person name="Rohde M."/>
            <person name="Galperin M.Y."/>
            <person name="Jogler C."/>
        </authorList>
    </citation>
    <scope>NUCLEOTIDE SEQUENCE [LARGE SCALE GENOMIC DNA]</scope>
    <source>
        <strain evidence="9 10">ElP</strain>
    </source>
</reference>
<dbReference type="Proteomes" id="UP000317835">
    <property type="component" value="Chromosome"/>
</dbReference>
<feature type="domain" description="Heavy metal binding" evidence="6">
    <location>
        <begin position="83"/>
        <end position="110"/>
    </location>
</feature>
<keyword evidence="10" id="KW-1185">Reference proteome</keyword>
<dbReference type="Gene3D" id="2.40.420.20">
    <property type="match status" value="1"/>
</dbReference>
<feature type="domain" description="DUF3347" evidence="5">
    <location>
        <begin position="819"/>
        <end position="906"/>
    </location>
</feature>
<dbReference type="FunFam" id="2.40.30.170:FF:000010">
    <property type="entry name" value="Efflux RND transporter periplasmic adaptor subunit"/>
    <property type="match status" value="1"/>
</dbReference>
<evidence type="ECO:0000256" key="3">
    <source>
        <dbReference type="SAM" id="MobiDB-lite"/>
    </source>
</evidence>
<gene>
    <name evidence="9" type="primary">cusB</name>
    <name evidence="9" type="ORF">ElP_26310</name>
</gene>
<dbReference type="InterPro" id="IPR045800">
    <property type="entry name" value="HMBD"/>
</dbReference>
<feature type="transmembrane region" description="Helical" evidence="4">
    <location>
        <begin position="34"/>
        <end position="59"/>
    </location>
</feature>
<organism evidence="9 10">
    <name type="scientific">Tautonia plasticadhaerens</name>
    <dbReference type="NCBI Taxonomy" id="2527974"/>
    <lineage>
        <taxon>Bacteria</taxon>
        <taxon>Pseudomonadati</taxon>
        <taxon>Planctomycetota</taxon>
        <taxon>Planctomycetia</taxon>
        <taxon>Isosphaerales</taxon>
        <taxon>Isosphaeraceae</taxon>
        <taxon>Tautonia</taxon>
    </lineage>
</organism>
<feature type="domain" description="CusB-like barrel-sandwich hybrid" evidence="7">
    <location>
        <begin position="167"/>
        <end position="290"/>
    </location>
</feature>
<evidence type="ECO:0000313" key="10">
    <source>
        <dbReference type="Proteomes" id="UP000317835"/>
    </source>
</evidence>
<evidence type="ECO:0000313" key="9">
    <source>
        <dbReference type="EMBL" id="QDV34737.1"/>
    </source>
</evidence>